<dbReference type="SMART" id="SM00060">
    <property type="entry name" value="FN3"/>
    <property type="match status" value="3"/>
</dbReference>
<accession>A0A3P9IDT9</accession>
<keyword evidence="13" id="KW-0965">Cell junction</keyword>
<dbReference type="SMART" id="SM00194">
    <property type="entry name" value="PTPc"/>
    <property type="match status" value="2"/>
</dbReference>
<keyword evidence="11" id="KW-0130">Cell adhesion</keyword>
<feature type="region of interest" description="Disordered" evidence="23">
    <location>
        <begin position="823"/>
        <end position="857"/>
    </location>
</feature>
<evidence type="ECO:0000256" key="10">
    <source>
        <dbReference type="ARBA" id="ARBA00022801"/>
    </source>
</evidence>
<evidence type="ECO:0000256" key="12">
    <source>
        <dbReference type="ARBA" id="ARBA00022912"/>
    </source>
</evidence>
<dbReference type="FunFam" id="2.60.40.10:FF:000048">
    <property type="entry name" value="receptor-type tyrosine-protein phosphatase U isoform X1"/>
    <property type="match status" value="1"/>
</dbReference>
<feature type="signal peptide" evidence="25">
    <location>
        <begin position="1"/>
        <end position="16"/>
    </location>
</feature>
<evidence type="ECO:0000256" key="13">
    <source>
        <dbReference type="ARBA" id="ARBA00022949"/>
    </source>
</evidence>
<keyword evidence="16" id="KW-1015">Disulfide bond</keyword>
<dbReference type="GO" id="GO:0004725">
    <property type="term" value="F:protein tyrosine phosphatase activity"/>
    <property type="evidence" value="ECO:0007669"/>
    <property type="project" value="UniProtKB-EC"/>
</dbReference>
<dbReference type="InterPro" id="IPR029021">
    <property type="entry name" value="Prot-tyrosine_phosphatase-like"/>
</dbReference>
<evidence type="ECO:0000259" key="29">
    <source>
        <dbReference type="PROSITE" id="PS50853"/>
    </source>
</evidence>
<dbReference type="SUPFAM" id="SSF49265">
    <property type="entry name" value="Fibronectin type III"/>
    <property type="match status" value="2"/>
</dbReference>
<feature type="domain" description="Tyrosine specific protein phosphatases" evidence="27">
    <location>
        <begin position="1059"/>
        <end position="1130"/>
    </location>
</feature>
<feature type="domain" description="Tyrosine-protein phosphatase" evidence="26">
    <location>
        <begin position="902"/>
        <end position="1139"/>
    </location>
</feature>
<dbReference type="SMART" id="SM00409">
    <property type="entry name" value="IG"/>
    <property type="match status" value="1"/>
</dbReference>
<evidence type="ECO:0000256" key="5">
    <source>
        <dbReference type="ARBA" id="ARBA00022475"/>
    </source>
</evidence>
<reference key="1">
    <citation type="journal article" date="2007" name="Nature">
        <title>The medaka draft genome and insights into vertebrate genome evolution.</title>
        <authorList>
            <person name="Kasahara M."/>
            <person name="Naruse K."/>
            <person name="Sasaki S."/>
            <person name="Nakatani Y."/>
            <person name="Qu W."/>
            <person name="Ahsan B."/>
            <person name="Yamada T."/>
            <person name="Nagayasu Y."/>
            <person name="Doi K."/>
            <person name="Kasai Y."/>
            <person name="Jindo T."/>
            <person name="Kobayashi D."/>
            <person name="Shimada A."/>
            <person name="Toyoda A."/>
            <person name="Kuroki Y."/>
            <person name="Fujiyama A."/>
            <person name="Sasaki T."/>
            <person name="Shimizu A."/>
            <person name="Asakawa S."/>
            <person name="Shimizu N."/>
            <person name="Hashimoto S."/>
            <person name="Yang J."/>
            <person name="Lee Y."/>
            <person name="Matsushima K."/>
            <person name="Sugano S."/>
            <person name="Sakaizumi M."/>
            <person name="Narita T."/>
            <person name="Ohishi K."/>
            <person name="Haga S."/>
            <person name="Ohta F."/>
            <person name="Nomoto H."/>
            <person name="Nogata K."/>
            <person name="Morishita T."/>
            <person name="Endo T."/>
            <person name="Shin-I T."/>
            <person name="Takeda H."/>
            <person name="Morishita S."/>
            <person name="Kohara Y."/>
        </authorList>
    </citation>
    <scope>NUCLEOTIDE SEQUENCE [LARGE SCALE GENOMIC DNA]</scope>
    <source>
        <strain>Hd-rR</strain>
    </source>
</reference>
<dbReference type="PROSITE" id="PS50055">
    <property type="entry name" value="TYR_PHOSPHATASE_PTP"/>
    <property type="match status" value="2"/>
</dbReference>
<name>A0A3P9IDT9_ORYLA</name>
<dbReference type="SUPFAM" id="SSF52799">
    <property type="entry name" value="(Phosphotyrosine protein) phosphatases II"/>
    <property type="match status" value="2"/>
</dbReference>
<reference evidence="30 31" key="2">
    <citation type="submission" date="2017-04" db="EMBL/GenBank/DDBJ databases">
        <title>CpG methylation of centromeres and impact of large insertions on vertebrate speciation.</title>
        <authorList>
            <person name="Ichikawa K."/>
            <person name="Yoshimura J."/>
            <person name="Morishita S."/>
        </authorList>
    </citation>
    <scope>NUCLEOTIDE SEQUENCE</scope>
    <source>
        <strain evidence="30 31">HSOK</strain>
    </source>
</reference>
<evidence type="ECO:0000256" key="7">
    <source>
        <dbReference type="ARBA" id="ARBA00022729"/>
    </source>
</evidence>
<feature type="chain" id="PRO_5018193606" description="Receptor-type tyrosine-protein phosphatase U" evidence="25">
    <location>
        <begin position="17"/>
        <end position="1441"/>
    </location>
</feature>
<dbReference type="FunFam" id="2.60.40.10:FF:000025">
    <property type="entry name" value="receptor-type tyrosine-protein phosphatase U isoform X2"/>
    <property type="match status" value="1"/>
</dbReference>
<evidence type="ECO:0000256" key="9">
    <source>
        <dbReference type="ARBA" id="ARBA00022782"/>
    </source>
</evidence>
<evidence type="ECO:0000256" key="23">
    <source>
        <dbReference type="SAM" id="MobiDB-lite"/>
    </source>
</evidence>
<dbReference type="PROSITE" id="PS50060">
    <property type="entry name" value="MAM_2"/>
    <property type="match status" value="1"/>
</dbReference>
<dbReference type="FunFam" id="2.60.40.10:FF:000019">
    <property type="entry name" value="receptor-type tyrosine-protein phosphatase kappa isoform X2"/>
    <property type="match status" value="1"/>
</dbReference>
<dbReference type="Proteomes" id="UP000265200">
    <property type="component" value="Chromosome 16"/>
</dbReference>
<dbReference type="InterPro" id="IPR036179">
    <property type="entry name" value="Ig-like_dom_sf"/>
</dbReference>
<protein>
    <recommendedName>
        <fullName evidence="21">Receptor-type tyrosine-protein phosphatase U</fullName>
        <ecNumber evidence="4">3.1.3.48</ecNumber>
    </recommendedName>
    <alternativeName>
        <fullName evidence="22">Receptor-type protein-tyrosine phosphatase psi</fullName>
    </alternativeName>
</protein>
<dbReference type="Pfam" id="PF00102">
    <property type="entry name" value="Y_phosphatase"/>
    <property type="match status" value="2"/>
</dbReference>
<dbReference type="Gene3D" id="2.60.40.10">
    <property type="entry name" value="Immunoglobulins"/>
    <property type="match status" value="4"/>
</dbReference>
<feature type="domain" description="Fibronectin type-III" evidence="29">
    <location>
        <begin position="385"/>
        <end position="486"/>
    </location>
</feature>
<keyword evidence="10" id="KW-0378">Hydrolase</keyword>
<keyword evidence="12" id="KW-0904">Protein phosphatase</keyword>
<dbReference type="PANTHER" id="PTHR19134">
    <property type="entry name" value="RECEPTOR-TYPE TYROSINE-PROTEIN PHOSPHATASE"/>
    <property type="match status" value="1"/>
</dbReference>
<feature type="domain" description="Tyrosine-protein phosphatase" evidence="26">
    <location>
        <begin position="1171"/>
        <end position="1434"/>
    </location>
</feature>
<keyword evidence="15 24" id="KW-0472">Membrane</keyword>
<dbReference type="CDD" id="cd00063">
    <property type="entry name" value="FN3"/>
    <property type="match status" value="2"/>
</dbReference>
<feature type="domain" description="Fibronectin type-III" evidence="29">
    <location>
        <begin position="492"/>
        <end position="593"/>
    </location>
</feature>
<feature type="transmembrane region" description="Helical" evidence="24">
    <location>
        <begin position="747"/>
        <end position="772"/>
    </location>
</feature>
<evidence type="ECO:0000259" key="28">
    <source>
        <dbReference type="PROSITE" id="PS50060"/>
    </source>
</evidence>
<evidence type="ECO:0000259" key="26">
    <source>
        <dbReference type="PROSITE" id="PS50055"/>
    </source>
</evidence>
<evidence type="ECO:0000256" key="24">
    <source>
        <dbReference type="SAM" id="Phobius"/>
    </source>
</evidence>
<evidence type="ECO:0000256" key="18">
    <source>
        <dbReference type="ARBA" id="ARBA00023180"/>
    </source>
</evidence>
<dbReference type="InterPro" id="IPR003595">
    <property type="entry name" value="Tyr_Pase_cat"/>
</dbReference>
<reference evidence="30" key="3">
    <citation type="submission" date="2025-08" db="UniProtKB">
        <authorList>
            <consortium name="Ensembl"/>
        </authorList>
    </citation>
    <scope>IDENTIFICATION</scope>
    <source>
        <strain evidence="30">HSOK</strain>
    </source>
</reference>
<evidence type="ECO:0000256" key="22">
    <source>
        <dbReference type="ARBA" id="ARBA00083361"/>
    </source>
</evidence>
<dbReference type="CDD" id="cd06263">
    <property type="entry name" value="MAM"/>
    <property type="match status" value="1"/>
</dbReference>
<dbReference type="InterPro" id="IPR003961">
    <property type="entry name" value="FN3_dom"/>
</dbReference>
<evidence type="ECO:0000256" key="14">
    <source>
        <dbReference type="ARBA" id="ARBA00022989"/>
    </source>
</evidence>
<keyword evidence="7 25" id="KW-0732">Signal</keyword>
<dbReference type="Ensembl" id="ENSORLT00015026667.1">
    <property type="protein sequence ID" value="ENSORLP00015018064.1"/>
    <property type="gene ID" value="ENSORLG00015019247.1"/>
</dbReference>
<dbReference type="PROSITE" id="PS00383">
    <property type="entry name" value="TYR_PHOSPHATASE_1"/>
    <property type="match status" value="2"/>
</dbReference>
<feature type="compositionally biased region" description="Polar residues" evidence="23">
    <location>
        <begin position="823"/>
        <end position="837"/>
    </location>
</feature>
<dbReference type="GO" id="GO:0070161">
    <property type="term" value="C:anchoring junction"/>
    <property type="evidence" value="ECO:0007669"/>
    <property type="project" value="UniProtKB-SubCell"/>
</dbReference>
<reference evidence="30" key="4">
    <citation type="submission" date="2025-09" db="UniProtKB">
        <authorList>
            <consortium name="Ensembl"/>
        </authorList>
    </citation>
    <scope>IDENTIFICATION</scope>
    <source>
        <strain evidence="30">HSOK</strain>
    </source>
</reference>
<dbReference type="Gene3D" id="3.90.190.10">
    <property type="entry name" value="Protein tyrosine phosphatase superfamily"/>
    <property type="match status" value="2"/>
</dbReference>
<evidence type="ECO:0000256" key="3">
    <source>
        <dbReference type="ARBA" id="ARBA00006396"/>
    </source>
</evidence>
<evidence type="ECO:0000256" key="6">
    <source>
        <dbReference type="ARBA" id="ARBA00022692"/>
    </source>
</evidence>
<dbReference type="InterPro" id="IPR013320">
    <property type="entry name" value="ConA-like_dom_sf"/>
</dbReference>
<dbReference type="Pfam" id="PF23144">
    <property type="entry name" value="Fn3_PTPRU"/>
    <property type="match status" value="1"/>
</dbReference>
<evidence type="ECO:0000256" key="21">
    <source>
        <dbReference type="ARBA" id="ARBA00073602"/>
    </source>
</evidence>
<keyword evidence="5" id="KW-1003">Cell membrane</keyword>
<dbReference type="InterPro" id="IPR036116">
    <property type="entry name" value="FN3_sf"/>
</dbReference>
<dbReference type="SUPFAM" id="SSF48726">
    <property type="entry name" value="Immunoglobulin"/>
    <property type="match status" value="1"/>
</dbReference>
<dbReference type="SMART" id="SM00137">
    <property type="entry name" value="MAM"/>
    <property type="match status" value="1"/>
</dbReference>
<dbReference type="PROSITE" id="PS50056">
    <property type="entry name" value="TYR_PHOSPHATASE_2"/>
    <property type="match status" value="2"/>
</dbReference>
<keyword evidence="17" id="KW-0675">Receptor</keyword>
<dbReference type="PRINTS" id="PR00700">
    <property type="entry name" value="PRTYPHPHTASE"/>
</dbReference>
<dbReference type="SUPFAM" id="SSF49899">
    <property type="entry name" value="Concanavalin A-like lectins/glucanases"/>
    <property type="match status" value="1"/>
</dbReference>
<dbReference type="SMART" id="SM00404">
    <property type="entry name" value="PTPc_motif"/>
    <property type="match status" value="2"/>
</dbReference>
<dbReference type="Pfam" id="PF00041">
    <property type="entry name" value="fn3"/>
    <property type="match status" value="1"/>
</dbReference>
<evidence type="ECO:0000256" key="19">
    <source>
        <dbReference type="ARBA" id="ARBA00023319"/>
    </source>
</evidence>
<evidence type="ECO:0000313" key="30">
    <source>
        <dbReference type="Ensembl" id="ENSORLP00015018064.1"/>
    </source>
</evidence>
<dbReference type="PRINTS" id="PR00020">
    <property type="entry name" value="MAMDOMAIN"/>
</dbReference>
<dbReference type="InterPro" id="IPR016130">
    <property type="entry name" value="Tyr_Pase_AS"/>
</dbReference>
<dbReference type="FunFam" id="3.90.190.10:FF:000019">
    <property type="entry name" value="receptor-type tyrosine-protein phosphatase U isoform X1"/>
    <property type="match status" value="1"/>
</dbReference>
<comment type="catalytic activity">
    <reaction evidence="20">
        <text>O-phospho-L-tyrosyl-[protein] + H2O = L-tyrosyl-[protein] + phosphate</text>
        <dbReference type="Rhea" id="RHEA:10684"/>
        <dbReference type="Rhea" id="RHEA-COMP:10136"/>
        <dbReference type="Rhea" id="RHEA-COMP:20101"/>
        <dbReference type="ChEBI" id="CHEBI:15377"/>
        <dbReference type="ChEBI" id="CHEBI:43474"/>
        <dbReference type="ChEBI" id="CHEBI:46858"/>
        <dbReference type="ChEBI" id="CHEBI:61978"/>
        <dbReference type="EC" id="3.1.3.48"/>
    </reaction>
</comment>
<dbReference type="GO" id="GO:0007155">
    <property type="term" value="P:cell adhesion"/>
    <property type="evidence" value="ECO:0007669"/>
    <property type="project" value="UniProtKB-KW"/>
</dbReference>
<dbReference type="FunFam" id="2.60.120.200:FF:000022">
    <property type="entry name" value="receptor-type tyrosine-protein phosphatase U isoform X2"/>
    <property type="match status" value="1"/>
</dbReference>
<keyword evidence="14 24" id="KW-1133">Transmembrane helix</keyword>
<evidence type="ECO:0000256" key="4">
    <source>
        <dbReference type="ARBA" id="ARBA00013064"/>
    </source>
</evidence>
<dbReference type="InterPro" id="IPR050348">
    <property type="entry name" value="Protein-Tyr_Phosphatase"/>
</dbReference>
<evidence type="ECO:0000256" key="20">
    <source>
        <dbReference type="ARBA" id="ARBA00051722"/>
    </source>
</evidence>
<dbReference type="GO" id="GO:0005886">
    <property type="term" value="C:plasma membrane"/>
    <property type="evidence" value="ECO:0007669"/>
    <property type="project" value="UniProtKB-SubCell"/>
</dbReference>
<dbReference type="Gene3D" id="2.60.120.200">
    <property type="match status" value="1"/>
</dbReference>
<keyword evidence="6 24" id="KW-0812">Transmembrane</keyword>
<keyword evidence="8" id="KW-0677">Repeat</keyword>
<dbReference type="InterPro" id="IPR003599">
    <property type="entry name" value="Ig_sub"/>
</dbReference>
<evidence type="ECO:0000256" key="11">
    <source>
        <dbReference type="ARBA" id="ARBA00022889"/>
    </source>
</evidence>
<keyword evidence="9" id="KW-0221">Differentiation</keyword>
<evidence type="ECO:0000256" key="2">
    <source>
        <dbReference type="ARBA" id="ARBA00004282"/>
    </source>
</evidence>
<dbReference type="PANTHER" id="PTHR19134:SF207">
    <property type="entry name" value="RECEPTOR-TYPE TYROSINE-PROTEIN PHOSPHATASE U"/>
    <property type="match status" value="1"/>
</dbReference>
<dbReference type="EC" id="3.1.3.48" evidence="4"/>
<evidence type="ECO:0000259" key="27">
    <source>
        <dbReference type="PROSITE" id="PS50056"/>
    </source>
</evidence>
<dbReference type="InterPro" id="IPR000387">
    <property type="entry name" value="Tyr_Pase_dom"/>
</dbReference>
<evidence type="ECO:0000256" key="17">
    <source>
        <dbReference type="ARBA" id="ARBA00023170"/>
    </source>
</evidence>
<comment type="similarity">
    <text evidence="3">Belongs to the protein-tyrosine phosphatase family. Receptor class 2B subfamily.</text>
</comment>
<feature type="domain" description="Tyrosine specific protein phosphatases" evidence="27">
    <location>
        <begin position="1350"/>
        <end position="1425"/>
    </location>
</feature>
<evidence type="ECO:0000313" key="31">
    <source>
        <dbReference type="Proteomes" id="UP000265200"/>
    </source>
</evidence>
<evidence type="ECO:0000256" key="25">
    <source>
        <dbReference type="SAM" id="SignalP"/>
    </source>
</evidence>
<comment type="subcellular location">
    <subcellularLocation>
        <location evidence="2">Cell junction</location>
    </subcellularLocation>
    <subcellularLocation>
        <location evidence="1">Cell membrane</location>
        <topology evidence="1">Single-pass type I membrane protein</topology>
    </subcellularLocation>
</comment>
<proteinExistence type="inferred from homology"/>
<keyword evidence="18" id="KW-0325">Glycoprotein</keyword>
<sequence length="1441" mass="162320">MNTCTFLLILTVQIYADGIEGPTAAGCTFEEDSDPNLCDFTQGEEDDFDWVLFRTYSSPLSSFDLLKGSYMLVNSSQHAAGHRAQLLLQTLSENDTHCVQFSYFLYSRDGHSPGALRAYVRVNGGPLGNPVWNISGSHGKQWHQVELAVSTFWPNEYQVLIEATVSRERQGYIAVDDIMVLNYPCYKAPHFSRLGEEEINAGQNATFQCVAAGKASEADKFLLERHNGDILTMASVKHLSHRRFVVSFQLDGVQRSHQDLYRCVTQSLRGSGVSNFAELVVKVPPSPIAPPQLLRAGSTYLIIQLNTNSILGDGPIIRKEIEYRASQSPWSEVHGVNMAAYKLWHLDPDTEYHISVLLTRPGEGGTGPPGPPLVSRTKCAEPMRPLRGLTASDIQSRQLTLQWENLAFNLTRCHTYSVSLCYRYTMAGGGGDHNTTVRECLAVEHNASRFTLRDLPPYHSIHVRLSLANQEGKKEGREVTFQTEEDIPGGIAPESLTFTPLDDMIFLKWEEPVEPNGLITQYEISYQSIASSDPGINVPGPRRAVSKLKNETYHMFSNLHPGTTYLISVRARTAKGFGQTALKEITTNISAPSFDYRDMPGPLNETESTITVLLRPAQGRGAPVSTYQVVVEEEIVKKVKRELGPQDCFPLPMPYSVAQAQGLPHYYAAEMPPSTLPEASPFTVGDNHTYNGYWNSPLDPRKSYLVYFQAMSNFKGESRINCIRIARKASCKDHRSVLERTQHSEDMGLILAVCAGGLVVLVLLLGALIIIIKKGKPVNMNKTPITYRQEKSHMGSMERSFTDQSTLQEDERMALSFMDTHTCGTRSDARSSVNEASSLLGGSPRHQCGRKGSPYHTGQLHPAVRVADLLQHINQMKTGEGYGFKQEYESFFDGWDCTKKKDKIKGRQDTLLGYDRHRVKLHPLLGDPNSDYINANYIDIWINREGYHRSNHFIATQGPKQETLHDFWRMVWQENCFSIVMITKLVEVGRVKCCKYWPDDSEMYGDIKITLLKTETLAEYTVRTFALERRGYSTKHEVRQFHFTSWPEHGVPYHATGLLAFIRRVKASTPPDAGPVVVHCSAGAGRTGCYIVLDVMLDMAECEGVVDIYNCVKTLCSRRINMIQTEEQYIFIHDAILEACLCGDTSILMSEFAVTYKDMLRVDSQSNSSPLREEFQTLNSVTPHLDVEECSIALLPRNREKNRSMDVLPPDRALAFLVTTEGESNNYINAALADSFHRQAAFIVTPHPLPGTTADFWRLVFDYGCTAVVMLNQLNQSNSAWPCVQYWPEPGLQQYGPMEVEFLSMSADEDVITRLFRVKNVTRLQEGQLVVCQFQFLRWSAYRDVPDSKKAFLNLLAQVHKWQRECGEGRTVVHCLNGGGRSGTFCACNILLEMIQYQNVVDIFYAVKTLRNCKPNMVESLEQYRFCYDLIQEYLDCFEGR</sequence>
<dbReference type="PROSITE" id="PS50853">
    <property type="entry name" value="FN3"/>
    <property type="match status" value="3"/>
</dbReference>
<dbReference type="Pfam" id="PF00629">
    <property type="entry name" value="MAM"/>
    <property type="match status" value="1"/>
</dbReference>
<dbReference type="FunFam" id="3.90.190.10:FF:000014">
    <property type="entry name" value="receptor-type tyrosine-protein phosphatase U isoform X2"/>
    <property type="match status" value="1"/>
</dbReference>
<evidence type="ECO:0000256" key="1">
    <source>
        <dbReference type="ARBA" id="ARBA00004251"/>
    </source>
</evidence>
<evidence type="ECO:0000256" key="15">
    <source>
        <dbReference type="ARBA" id="ARBA00023136"/>
    </source>
</evidence>
<dbReference type="FunFam" id="2.60.40.10:FF:000009">
    <property type="entry name" value="receptor-type tyrosine-protein phosphatase U isoform X1"/>
    <property type="match status" value="1"/>
</dbReference>
<organism evidence="30 31">
    <name type="scientific">Oryzias latipes</name>
    <name type="common">Japanese rice fish</name>
    <name type="synonym">Japanese killifish</name>
    <dbReference type="NCBI Taxonomy" id="8090"/>
    <lineage>
        <taxon>Eukaryota</taxon>
        <taxon>Metazoa</taxon>
        <taxon>Chordata</taxon>
        <taxon>Craniata</taxon>
        <taxon>Vertebrata</taxon>
        <taxon>Euteleostomi</taxon>
        <taxon>Actinopterygii</taxon>
        <taxon>Neopterygii</taxon>
        <taxon>Teleostei</taxon>
        <taxon>Neoteleostei</taxon>
        <taxon>Acanthomorphata</taxon>
        <taxon>Ovalentaria</taxon>
        <taxon>Atherinomorphae</taxon>
        <taxon>Beloniformes</taxon>
        <taxon>Adrianichthyidae</taxon>
        <taxon>Oryziinae</taxon>
        <taxon>Oryzias</taxon>
    </lineage>
</organism>
<dbReference type="InterPro" id="IPR000998">
    <property type="entry name" value="MAM_dom"/>
</dbReference>
<dbReference type="PROSITE" id="PS00740">
    <property type="entry name" value="MAM_1"/>
    <property type="match status" value="1"/>
</dbReference>
<dbReference type="InterPro" id="IPR057598">
    <property type="entry name" value="Fn3_PTPRU"/>
</dbReference>
<dbReference type="InterPro" id="IPR013783">
    <property type="entry name" value="Ig-like_fold"/>
</dbReference>
<feature type="domain" description="Fibronectin type-III" evidence="29">
    <location>
        <begin position="287"/>
        <end position="382"/>
    </location>
</feature>
<dbReference type="InterPro" id="IPR000242">
    <property type="entry name" value="PTP_cat"/>
</dbReference>
<evidence type="ECO:0000256" key="8">
    <source>
        <dbReference type="ARBA" id="ARBA00022737"/>
    </source>
</evidence>
<evidence type="ECO:0000256" key="16">
    <source>
        <dbReference type="ARBA" id="ARBA00023157"/>
    </source>
</evidence>
<feature type="domain" description="MAM" evidence="28">
    <location>
        <begin position="25"/>
        <end position="187"/>
    </location>
</feature>
<keyword evidence="19" id="KW-0393">Immunoglobulin domain</keyword>
<dbReference type="GO" id="GO:0030154">
    <property type="term" value="P:cell differentiation"/>
    <property type="evidence" value="ECO:0007669"/>
    <property type="project" value="UniProtKB-KW"/>
</dbReference>